<dbReference type="SUPFAM" id="SSF53955">
    <property type="entry name" value="Lysozyme-like"/>
    <property type="match status" value="1"/>
</dbReference>
<organism evidence="2">
    <name type="scientific">hydrothermal vent metagenome</name>
    <dbReference type="NCBI Taxonomy" id="652676"/>
    <lineage>
        <taxon>unclassified sequences</taxon>
        <taxon>metagenomes</taxon>
        <taxon>ecological metagenomes</taxon>
    </lineage>
</organism>
<dbReference type="InterPro" id="IPR008258">
    <property type="entry name" value="Transglycosylase_SLT_dom_1"/>
</dbReference>
<dbReference type="InterPro" id="IPR023346">
    <property type="entry name" value="Lysozyme-like_dom_sf"/>
</dbReference>
<accession>A0A3B0S047</accession>
<evidence type="ECO:0000313" key="2">
    <source>
        <dbReference type="EMBL" id="VAV97092.1"/>
    </source>
</evidence>
<proteinExistence type="predicted"/>
<reference evidence="2" key="1">
    <citation type="submission" date="2018-06" db="EMBL/GenBank/DDBJ databases">
        <authorList>
            <person name="Zhirakovskaya E."/>
        </authorList>
    </citation>
    <scope>NUCLEOTIDE SEQUENCE</scope>
</reference>
<feature type="domain" description="Transglycosylase SLT" evidence="1">
    <location>
        <begin position="126"/>
        <end position="183"/>
    </location>
</feature>
<sequence>MQNSVKPEVQPSLLAQGVVCDCNAPQYFSRPWISGTIIFLCLTYWAVPARASTDNICDAAAYRAAQETGVPVSVLLSITRTETGRNRGGSIEPWPWTVNMEGKGNWFDTEDAARAYVFKNFKRGARSFDVGCFQINYKWHGAAFRSIDQMFDPLENARYAAAFLKELYDEFGDWSAAAGAYHSRTPEYAQRYTARFNRIRQKILGRPETRQASQIPDMQLASATADTIRVNRYPLLQVAETKGIFGSLVPLSQTGGQALFQKAQPIAGFD</sequence>
<protein>
    <submittedName>
        <fullName evidence="2">Soluble lytic murein transglycosylase and related regulatory proteins (Some contain LysM/invasin domains)</fullName>
    </submittedName>
</protein>
<evidence type="ECO:0000259" key="1">
    <source>
        <dbReference type="Pfam" id="PF01464"/>
    </source>
</evidence>
<dbReference type="EMBL" id="UOEG01000159">
    <property type="protein sequence ID" value="VAV97092.1"/>
    <property type="molecule type" value="Genomic_DNA"/>
</dbReference>
<dbReference type="AlphaFoldDB" id="A0A3B0S047"/>
<gene>
    <name evidence="2" type="ORF">MNBD_ALPHA07-653</name>
</gene>
<name>A0A3B0S047_9ZZZZ</name>
<dbReference type="Pfam" id="PF01464">
    <property type="entry name" value="SLT"/>
    <property type="match status" value="1"/>
</dbReference>
<dbReference type="Gene3D" id="1.10.530.10">
    <property type="match status" value="1"/>
</dbReference>